<feature type="chain" id="PRO_5045584979" evidence="2">
    <location>
        <begin position="32"/>
        <end position="282"/>
    </location>
</feature>
<evidence type="ECO:0000313" key="4">
    <source>
        <dbReference type="EMBL" id="WSD09944.1"/>
    </source>
</evidence>
<proteinExistence type="predicted"/>
<keyword evidence="1" id="KW-1133">Transmembrane helix</keyword>
<dbReference type="GeneID" id="91547349"/>
<evidence type="ECO:0000259" key="3">
    <source>
        <dbReference type="Pfam" id="PF14344"/>
    </source>
</evidence>
<dbReference type="EMBL" id="CP109134">
    <property type="protein sequence ID" value="WSD09944.1"/>
    <property type="molecule type" value="Genomic_DNA"/>
</dbReference>
<evidence type="ECO:0000313" key="5">
    <source>
        <dbReference type="Proteomes" id="UP001335325"/>
    </source>
</evidence>
<keyword evidence="1" id="KW-0472">Membrane</keyword>
<feature type="signal peptide" evidence="2">
    <location>
        <begin position="1"/>
        <end position="31"/>
    </location>
</feature>
<evidence type="ECO:0000256" key="1">
    <source>
        <dbReference type="SAM" id="Phobius"/>
    </source>
</evidence>
<keyword evidence="1" id="KW-0812">Transmembrane</keyword>
<keyword evidence="2" id="KW-0732">Signal</keyword>
<dbReference type="Proteomes" id="UP001335325">
    <property type="component" value="Chromosome"/>
</dbReference>
<protein>
    <submittedName>
        <fullName evidence="4">DUF4397 domain-containing protein</fullName>
    </submittedName>
</protein>
<sequence>MTSRTSRTSRTLAASAGACALALGVAAPALAAPDADSDDTAMVSVFHGVPGLTVDVYANGDELLGDFEPGTVTAPRSLDAGTYDIQLFEAGQGPDGTPAVEKKIEVPAGANATIAAHLSADGKPRLTAFVNDVSKVDAGKARLTVRHVAAAPAVDVRAGGQPLFKGLENPEEDTTVVDAGTVPADVVLAGTDTVAIGPADLNLKEGTSNVVYAWGSAADKNLAPATQTLGGMESVPNGVDAGGGGAAVSSNSSDQWVAWAAAAGTAALAGVLVARRAAGRRG</sequence>
<dbReference type="RefSeq" id="WP_326755678.1">
    <property type="nucleotide sequence ID" value="NZ_CP109134.1"/>
</dbReference>
<feature type="domain" description="DUF4397" evidence="3">
    <location>
        <begin position="41"/>
        <end position="157"/>
    </location>
</feature>
<dbReference type="InterPro" id="IPR025510">
    <property type="entry name" value="DUF4397"/>
</dbReference>
<gene>
    <name evidence="4" type="ORF">OIE73_32265</name>
</gene>
<evidence type="ECO:0000256" key="2">
    <source>
        <dbReference type="SAM" id="SignalP"/>
    </source>
</evidence>
<reference evidence="4 5" key="1">
    <citation type="submission" date="2022-10" db="EMBL/GenBank/DDBJ databases">
        <title>The complete genomes of actinobacterial strains from the NBC collection.</title>
        <authorList>
            <person name="Joergensen T.S."/>
            <person name="Alvarez Arevalo M."/>
            <person name="Sterndorff E.B."/>
            <person name="Faurdal D."/>
            <person name="Vuksanovic O."/>
            <person name="Mourched A.-S."/>
            <person name="Charusanti P."/>
            <person name="Shaw S."/>
            <person name="Blin K."/>
            <person name="Weber T."/>
        </authorList>
    </citation>
    <scope>NUCLEOTIDE SEQUENCE [LARGE SCALE GENOMIC DNA]</scope>
    <source>
        <strain evidence="4 5">NBC 01753</strain>
    </source>
</reference>
<name>A0ABZ1GUS0_9ACTN</name>
<dbReference type="Pfam" id="PF14344">
    <property type="entry name" value="DUF4397"/>
    <property type="match status" value="1"/>
</dbReference>
<accession>A0ABZ1GUS0</accession>
<organism evidence="4 5">
    <name type="scientific">Streptomyces hirsutus</name>
    <dbReference type="NCBI Taxonomy" id="35620"/>
    <lineage>
        <taxon>Bacteria</taxon>
        <taxon>Bacillati</taxon>
        <taxon>Actinomycetota</taxon>
        <taxon>Actinomycetes</taxon>
        <taxon>Kitasatosporales</taxon>
        <taxon>Streptomycetaceae</taxon>
        <taxon>Streptomyces</taxon>
    </lineage>
</organism>
<feature type="transmembrane region" description="Helical" evidence="1">
    <location>
        <begin position="256"/>
        <end position="274"/>
    </location>
</feature>
<keyword evidence="5" id="KW-1185">Reference proteome</keyword>